<dbReference type="AlphaFoldDB" id="A0AAD9EBJ2"/>
<proteinExistence type="predicted"/>
<keyword evidence="2" id="KW-1185">Reference proteome</keyword>
<dbReference type="Proteomes" id="UP001243330">
    <property type="component" value="Unassembled WGS sequence"/>
</dbReference>
<evidence type="ECO:0000313" key="2">
    <source>
        <dbReference type="Proteomes" id="UP001243330"/>
    </source>
</evidence>
<protein>
    <submittedName>
        <fullName evidence="1">Uncharacterized protein</fullName>
    </submittedName>
</protein>
<sequence>MIAESRKLRLDWERRDCIDETDFFRWTETVRTLTWKPAVRGPGGNEPTITFSEARLVMKRHFDGPGYGLPIDCLESTVYFDRDISLRDWSTTTHFPLEQHVSENRRSLRLRGTIPQIQRRLGHTATCLSATDTTRWAFMHKTTAKVIENELFLCRHHEVVGPPCVLDAFTKVIDSLELPVCRHILGCSCTQSRGSSANACIPELHSLRIIATNPQWDVHPDRGIGSCKTCFTDYEINIKRGDDHRGWSLELTTYHRFGACRMPDDDFWTSLVGAYAPIFESRMEVSEFGFGYEYEYMYLPSSRETFDNPGTVRRAWLNHHGEREKLSRDCQPRWSCGLKCMVQTRFPRFSGSHRCYRKFFQRILDASYPGKDLIQKPGTVEYIGPY</sequence>
<evidence type="ECO:0000313" key="1">
    <source>
        <dbReference type="EMBL" id="KAK1842088.1"/>
    </source>
</evidence>
<reference evidence="1" key="1">
    <citation type="submission" date="2023-01" db="EMBL/GenBank/DDBJ databases">
        <title>Colletotrichum chrysophilum M932 genome sequence.</title>
        <authorList>
            <person name="Baroncelli R."/>
        </authorList>
    </citation>
    <scope>NUCLEOTIDE SEQUENCE</scope>
    <source>
        <strain evidence="1">M932</strain>
    </source>
</reference>
<dbReference type="EMBL" id="JAQOWY010000436">
    <property type="protein sequence ID" value="KAK1842088.1"/>
    <property type="molecule type" value="Genomic_DNA"/>
</dbReference>
<name>A0AAD9EBJ2_9PEZI</name>
<organism evidence="1 2">
    <name type="scientific">Colletotrichum chrysophilum</name>
    <dbReference type="NCBI Taxonomy" id="1836956"/>
    <lineage>
        <taxon>Eukaryota</taxon>
        <taxon>Fungi</taxon>
        <taxon>Dikarya</taxon>
        <taxon>Ascomycota</taxon>
        <taxon>Pezizomycotina</taxon>
        <taxon>Sordariomycetes</taxon>
        <taxon>Hypocreomycetidae</taxon>
        <taxon>Glomerellales</taxon>
        <taxon>Glomerellaceae</taxon>
        <taxon>Colletotrichum</taxon>
        <taxon>Colletotrichum gloeosporioides species complex</taxon>
    </lineage>
</organism>
<gene>
    <name evidence="1" type="ORF">CCHR01_15294</name>
</gene>
<comment type="caution">
    <text evidence="1">The sequence shown here is derived from an EMBL/GenBank/DDBJ whole genome shotgun (WGS) entry which is preliminary data.</text>
</comment>
<accession>A0AAD9EBJ2</accession>